<dbReference type="EMBL" id="SNSC02000009">
    <property type="protein sequence ID" value="TID21782.1"/>
    <property type="molecule type" value="Genomic_DNA"/>
</dbReference>
<dbReference type="EC" id="3.1.1.-" evidence="3"/>
<sequence>MSLLQRCLSLILLLQIYQAAAFEDPLVQLDYGTFQGKYNDRYNISHFRRIPFAAPTSGQNRFRAPQPPFRITNGTYDSDQAFPMCVQRTVNGSEDCLYLGLYSRPWTKSDAKRPVVVFFYGGAFVQGSASFSIPPSGYPTLNVSKENDFIMVYSNYRVNALGLLPGRKVKESPDSDLNAGLLDQQFALQWVQKYIHKFGGDPKNVSIWGQSAGGGSVIAQLIANGGKTSPKLFTRALTNSPFWPKTYRYDSTEAEALYDQMVSLTGCGTAEDSLQCLKTVDVQTIRDASLNISTLQKYGTSSNNWAPVIDGEFLREPLSIAASKGRINVDEVLAMYNTHEGENFIPSGLAQTSNGSFTPFESWVKAFLPGLTFEEVTALYPPNGSTETLSYSDDSTRAGLIYRDVVLACPALWVAKAPEKKGWLGEYIISPAKHASDTVYWNTINAIQTSDTQIYQAFTGMLARFLQTGSPDSRWIPGSENTTFPKIKSGKQFLVTPSGIGAVKLQSLEQRCAFWQVHGDQIPV</sequence>
<evidence type="ECO:0000313" key="5">
    <source>
        <dbReference type="EMBL" id="TID21782.1"/>
    </source>
</evidence>
<dbReference type="Gene3D" id="3.40.50.1820">
    <property type="entry name" value="alpha/beta hydrolase"/>
    <property type="match status" value="1"/>
</dbReference>
<proteinExistence type="inferred from homology"/>
<protein>
    <recommendedName>
        <fullName evidence="3">Carboxylic ester hydrolase</fullName>
        <ecNumber evidence="3">3.1.1.-</ecNumber>
    </recommendedName>
</protein>
<dbReference type="InterPro" id="IPR019826">
    <property type="entry name" value="Carboxylesterase_B_AS"/>
</dbReference>
<dbReference type="InterPro" id="IPR002018">
    <property type="entry name" value="CarbesteraseB"/>
</dbReference>
<dbReference type="Proteomes" id="UP000298493">
    <property type="component" value="Unassembled WGS sequence"/>
</dbReference>
<dbReference type="STRING" id="86259.A0A4Z1P099"/>
<reference evidence="5 6" key="1">
    <citation type="submission" date="2019-04" db="EMBL/GenBank/DDBJ databases">
        <title>High contiguity whole genome sequence and gene annotation resource for two Venturia nashicola isolates.</title>
        <authorList>
            <person name="Prokchorchik M."/>
            <person name="Won K."/>
            <person name="Lee Y."/>
            <person name="Choi E.D."/>
            <person name="Segonzac C."/>
            <person name="Sohn K.H."/>
        </authorList>
    </citation>
    <scope>NUCLEOTIDE SEQUENCE [LARGE SCALE GENOMIC DNA]</scope>
    <source>
        <strain evidence="5 6">PRI2</strain>
    </source>
</reference>
<dbReference type="InterPro" id="IPR050309">
    <property type="entry name" value="Type-B_Carboxylest/Lipase"/>
</dbReference>
<feature type="signal peptide" evidence="3">
    <location>
        <begin position="1"/>
        <end position="21"/>
    </location>
</feature>
<feature type="chain" id="PRO_5021491579" description="Carboxylic ester hydrolase" evidence="3">
    <location>
        <begin position="22"/>
        <end position="524"/>
    </location>
</feature>
<dbReference type="SUPFAM" id="SSF53474">
    <property type="entry name" value="alpha/beta-Hydrolases"/>
    <property type="match status" value="1"/>
</dbReference>
<evidence type="ECO:0000256" key="1">
    <source>
        <dbReference type="ARBA" id="ARBA00005964"/>
    </source>
</evidence>
<comment type="similarity">
    <text evidence="1 3">Belongs to the type-B carboxylesterase/lipase family.</text>
</comment>
<dbReference type="Pfam" id="PF00135">
    <property type="entry name" value="COesterase"/>
    <property type="match status" value="1"/>
</dbReference>
<dbReference type="FunFam" id="3.40.50.1820:FF:000299">
    <property type="entry name" value="Carboxylic ester hydrolase"/>
    <property type="match status" value="1"/>
</dbReference>
<evidence type="ECO:0000256" key="3">
    <source>
        <dbReference type="RuleBase" id="RU361235"/>
    </source>
</evidence>
<dbReference type="AlphaFoldDB" id="A0A4Z1P099"/>
<accession>A0A4Z1P099</accession>
<organism evidence="5 6">
    <name type="scientific">Venturia nashicola</name>
    <dbReference type="NCBI Taxonomy" id="86259"/>
    <lineage>
        <taxon>Eukaryota</taxon>
        <taxon>Fungi</taxon>
        <taxon>Dikarya</taxon>
        <taxon>Ascomycota</taxon>
        <taxon>Pezizomycotina</taxon>
        <taxon>Dothideomycetes</taxon>
        <taxon>Pleosporomycetidae</taxon>
        <taxon>Venturiales</taxon>
        <taxon>Venturiaceae</taxon>
        <taxon>Venturia</taxon>
    </lineage>
</organism>
<keyword evidence="3" id="KW-0732">Signal</keyword>
<dbReference type="InterPro" id="IPR029058">
    <property type="entry name" value="AB_hydrolase_fold"/>
</dbReference>
<evidence type="ECO:0000313" key="6">
    <source>
        <dbReference type="Proteomes" id="UP000298493"/>
    </source>
</evidence>
<evidence type="ECO:0000256" key="2">
    <source>
        <dbReference type="ARBA" id="ARBA00022801"/>
    </source>
</evidence>
<dbReference type="GO" id="GO:0016787">
    <property type="term" value="F:hydrolase activity"/>
    <property type="evidence" value="ECO:0007669"/>
    <property type="project" value="UniProtKB-KW"/>
</dbReference>
<dbReference type="PROSITE" id="PS00122">
    <property type="entry name" value="CARBOXYLESTERASE_B_1"/>
    <property type="match status" value="1"/>
</dbReference>
<feature type="domain" description="Carboxylesterase type B" evidence="4">
    <location>
        <begin position="24"/>
        <end position="515"/>
    </location>
</feature>
<dbReference type="OrthoDB" id="408631at2759"/>
<evidence type="ECO:0000259" key="4">
    <source>
        <dbReference type="Pfam" id="PF00135"/>
    </source>
</evidence>
<dbReference type="PANTHER" id="PTHR11559">
    <property type="entry name" value="CARBOXYLESTERASE"/>
    <property type="match status" value="1"/>
</dbReference>
<gene>
    <name evidence="5" type="ORF">E6O75_ATG05177</name>
</gene>
<comment type="caution">
    <text evidence="5">The sequence shown here is derived from an EMBL/GenBank/DDBJ whole genome shotgun (WGS) entry which is preliminary data.</text>
</comment>
<keyword evidence="2 3" id="KW-0378">Hydrolase</keyword>
<name>A0A4Z1P099_9PEZI</name>
<keyword evidence="6" id="KW-1185">Reference proteome</keyword>